<reference evidence="2" key="1">
    <citation type="journal article" date="2023" name="Front. Mar. Sci.">
        <title>A new Merluccius polli reference genome to investigate the effects of global change in West African waters.</title>
        <authorList>
            <person name="Mateo J.L."/>
            <person name="Blanco-Fernandez C."/>
            <person name="Garcia-Vazquez E."/>
            <person name="Machado-Schiaffino G."/>
        </authorList>
    </citation>
    <scope>NUCLEOTIDE SEQUENCE</scope>
    <source>
        <strain evidence="2">C29</strain>
        <tissue evidence="2">Fin</tissue>
    </source>
</reference>
<dbReference type="EMBL" id="JAOPHQ010004640">
    <property type="protein sequence ID" value="KAK0138397.1"/>
    <property type="molecule type" value="Genomic_DNA"/>
</dbReference>
<gene>
    <name evidence="2" type="ORF">N1851_025282</name>
</gene>
<feature type="compositionally biased region" description="Basic residues" evidence="1">
    <location>
        <begin position="1"/>
        <end position="18"/>
    </location>
</feature>
<accession>A0AA47NW89</accession>
<keyword evidence="3" id="KW-1185">Reference proteome</keyword>
<dbReference type="Proteomes" id="UP001174136">
    <property type="component" value="Unassembled WGS sequence"/>
</dbReference>
<evidence type="ECO:0000256" key="1">
    <source>
        <dbReference type="SAM" id="MobiDB-lite"/>
    </source>
</evidence>
<protein>
    <submittedName>
        <fullName evidence="2">Uncharacterized protein</fullName>
    </submittedName>
</protein>
<dbReference type="AlphaFoldDB" id="A0AA47NW89"/>
<feature type="region of interest" description="Disordered" evidence="1">
    <location>
        <begin position="221"/>
        <end position="261"/>
    </location>
</feature>
<name>A0AA47NW89_MERPO</name>
<feature type="region of interest" description="Disordered" evidence="1">
    <location>
        <begin position="118"/>
        <end position="167"/>
    </location>
</feature>
<proteinExistence type="predicted"/>
<evidence type="ECO:0000313" key="3">
    <source>
        <dbReference type="Proteomes" id="UP001174136"/>
    </source>
</evidence>
<feature type="region of interest" description="Disordered" evidence="1">
    <location>
        <begin position="1"/>
        <end position="30"/>
    </location>
</feature>
<comment type="caution">
    <text evidence="2">The sequence shown here is derived from an EMBL/GenBank/DDBJ whole genome shotgun (WGS) entry which is preliminary data.</text>
</comment>
<organism evidence="2 3">
    <name type="scientific">Merluccius polli</name>
    <name type="common">Benguela hake</name>
    <name type="synonym">Merluccius cadenati</name>
    <dbReference type="NCBI Taxonomy" id="89951"/>
    <lineage>
        <taxon>Eukaryota</taxon>
        <taxon>Metazoa</taxon>
        <taxon>Chordata</taxon>
        <taxon>Craniata</taxon>
        <taxon>Vertebrata</taxon>
        <taxon>Euteleostomi</taxon>
        <taxon>Actinopterygii</taxon>
        <taxon>Neopterygii</taxon>
        <taxon>Teleostei</taxon>
        <taxon>Neoteleostei</taxon>
        <taxon>Acanthomorphata</taxon>
        <taxon>Zeiogadaria</taxon>
        <taxon>Gadariae</taxon>
        <taxon>Gadiformes</taxon>
        <taxon>Gadoidei</taxon>
        <taxon>Merlucciidae</taxon>
        <taxon>Merluccius</taxon>
    </lineage>
</organism>
<evidence type="ECO:0000313" key="2">
    <source>
        <dbReference type="EMBL" id="KAK0138397.1"/>
    </source>
</evidence>
<sequence length="289" mass="31817">MFRKANHAFRPNHHHRHGPGGPQDQDHQQRDYHNACTVRLVRSTSMLVIGEKSAAAAAAAAASSLKRSQSSASVASEAAAALCYYYHRQEDQIWLCSRDRNCLEYLEELVALRRRYHVDTNGGGGERGVKAPASRTKKKAAPPPPPPKDAPRPRVQPSAPPFPNEEDTLRYFDAVIASCDAERPRRPRADDDGHADVDFIVASSSSAHDLHSNWVMRVPRAPEGSRETAPPASATAAKKKSKSSGSTSSRTRLQRNPIHLPKVVESALQTLRFRPKLKKASAELKSDRC</sequence>